<gene>
    <name evidence="2" type="ORF">HDA37_005355</name>
</gene>
<comment type="caution">
    <text evidence="2">The sequence shown here is derived from an EMBL/GenBank/DDBJ whole genome shotgun (WGS) entry which is preliminary data.</text>
</comment>
<evidence type="ECO:0000256" key="1">
    <source>
        <dbReference type="SAM" id="MobiDB-lite"/>
    </source>
</evidence>
<evidence type="ECO:0008006" key="4">
    <source>
        <dbReference type="Google" id="ProtNLM"/>
    </source>
</evidence>
<name>A0A852W915_PSEA5</name>
<evidence type="ECO:0000313" key="3">
    <source>
        <dbReference type="Proteomes" id="UP000549695"/>
    </source>
</evidence>
<dbReference type="GeneID" id="98055000"/>
<evidence type="ECO:0000313" key="2">
    <source>
        <dbReference type="EMBL" id="NYG05070.1"/>
    </source>
</evidence>
<dbReference type="AlphaFoldDB" id="A0A852W915"/>
<dbReference type="Proteomes" id="UP000549695">
    <property type="component" value="Unassembled WGS sequence"/>
</dbReference>
<sequence length="195" mass="20465">MSAAVVAGGAVLATLLVAALTLWCVTRVRRLHRLHVRVDAARAGLAAALDSRARVALALADALGPAAPPDLRRAADAALALPAPAPDGRDPAGSRAAREAAENALTRQLAVVGRGSARSGPCDDLADAEALVVLARRVHNDAVRDTRALRSRRLVRLLRLHGTAPEPVYFEIADPEPPRSPARPHVESPRSPTVM</sequence>
<keyword evidence="3" id="KW-1185">Reference proteome</keyword>
<accession>A0A852W915</accession>
<dbReference type="RefSeq" id="WP_179762610.1">
    <property type="nucleotide sequence ID" value="NZ_BAAAJZ010000011.1"/>
</dbReference>
<reference evidence="2 3" key="1">
    <citation type="submission" date="2020-07" db="EMBL/GenBank/DDBJ databases">
        <title>Sequencing the genomes of 1000 actinobacteria strains.</title>
        <authorList>
            <person name="Klenk H.-P."/>
        </authorList>
    </citation>
    <scope>NUCLEOTIDE SEQUENCE [LARGE SCALE GENOMIC DNA]</scope>
    <source>
        <strain evidence="2 3">DSM 44749</strain>
    </source>
</reference>
<feature type="region of interest" description="Disordered" evidence="1">
    <location>
        <begin position="172"/>
        <end position="195"/>
    </location>
</feature>
<organism evidence="2 3">
    <name type="scientific">Pseudonocardia alni</name>
    <name type="common">Amycolata alni</name>
    <dbReference type="NCBI Taxonomy" id="33907"/>
    <lineage>
        <taxon>Bacteria</taxon>
        <taxon>Bacillati</taxon>
        <taxon>Actinomycetota</taxon>
        <taxon>Actinomycetes</taxon>
        <taxon>Pseudonocardiales</taxon>
        <taxon>Pseudonocardiaceae</taxon>
        <taxon>Pseudonocardia</taxon>
    </lineage>
</organism>
<protein>
    <recommendedName>
        <fullName evidence="4">NUDIX hydrolase</fullName>
    </recommendedName>
</protein>
<dbReference type="EMBL" id="JACCCZ010000001">
    <property type="protein sequence ID" value="NYG05070.1"/>
    <property type="molecule type" value="Genomic_DNA"/>
</dbReference>
<proteinExistence type="predicted"/>